<accession>A0A051TJP1</accession>
<dbReference type="AlphaFoldDB" id="A0A051TJP1"/>
<dbReference type="HOGENOM" id="CLU_061996_0_0_11"/>
<protein>
    <recommendedName>
        <fullName evidence="2">Helicase HerA-like C-terminal domain-containing protein</fullName>
    </recommendedName>
</protein>
<dbReference type="RefSeq" id="WP_158672695.1">
    <property type="nucleotide sequence ID" value="NZ_KK328284.1"/>
</dbReference>
<dbReference type="InterPro" id="IPR027417">
    <property type="entry name" value="P-loop_NTPase"/>
</dbReference>
<feature type="domain" description="Helicase HerA-like C-terminal" evidence="2">
    <location>
        <begin position="244"/>
        <end position="324"/>
    </location>
</feature>
<dbReference type="Proteomes" id="UP000025947">
    <property type="component" value="Unassembled WGS sequence"/>
</dbReference>
<comment type="caution">
    <text evidence="3">The sequence shown here is derived from an EMBL/GenBank/DDBJ whole genome shotgun (WGS) entry which is preliminary data.</text>
</comment>
<reference evidence="3 4" key="1">
    <citation type="submission" date="2014-04" db="EMBL/GenBank/DDBJ databases">
        <title>The Genome Sequence of Mycobacterium tuberculosis TKK-01-0051.</title>
        <authorList>
            <consortium name="The Broad Institute Genomics Platform"/>
            <consortium name="The Broad Institute Genome Sequencing Center for Infectious Disease"/>
            <person name="Earl A.M."/>
            <person name="Cohen K."/>
            <person name="Pym A."/>
            <person name="Bishai W."/>
            <person name="Maharaj K."/>
            <person name="Desjardins C."/>
            <person name="Abeel T."/>
            <person name="Young S."/>
            <person name="Zeng Q."/>
            <person name="Gargeya S."/>
            <person name="Abouelleil A."/>
            <person name="Alvarado L."/>
            <person name="Chapman S.B."/>
            <person name="Gainer-Dewar J."/>
            <person name="Goldberg J."/>
            <person name="Griggs A."/>
            <person name="Gujja S."/>
            <person name="Hansen M."/>
            <person name="Howarth C."/>
            <person name="Imamovic A."/>
            <person name="Larimer J."/>
            <person name="Murphy C."/>
            <person name="Naylor J."/>
            <person name="Pearson M."/>
            <person name="Poon T.W."/>
            <person name="Priest M."/>
            <person name="Roberts A."/>
            <person name="Saif S."/>
            <person name="Shea T."/>
            <person name="Sykes S."/>
            <person name="Wortman J."/>
            <person name="Nusbaum C."/>
            <person name="Birren B."/>
        </authorList>
    </citation>
    <scope>NUCLEOTIDE SEQUENCE [LARGE SCALE GENOMIC DNA]</scope>
    <source>
        <strain evidence="3 4">TKK-01-0051</strain>
    </source>
</reference>
<evidence type="ECO:0000313" key="3">
    <source>
        <dbReference type="EMBL" id="KBZ57119.1"/>
    </source>
</evidence>
<evidence type="ECO:0000256" key="1">
    <source>
        <dbReference type="SAM" id="MobiDB-lite"/>
    </source>
</evidence>
<name>A0A051TJP1_9MYCO</name>
<proteinExistence type="predicted"/>
<feature type="region of interest" description="Disordered" evidence="1">
    <location>
        <begin position="359"/>
        <end position="378"/>
    </location>
</feature>
<sequence>MILIDATGEFHTLGTQAAHIALGADTDEPDGTKLVGLSHHMMRESDRNAFLNPSSGTQLPKLREAIRSLRLARALQEDNGAEADHASLVAADGTISKAGVRIARFGSACRKYVEVMEDPHAPFDLKVLSKQIQWECVWPTDRNAPDQFGTMDFTQIGYVSTLVSRMNDLIQTPEVMGVIDPQPGTLDALEEIKTWIDAPNGHLLRISLRNLTFANHLREIVVNILGQALIGWARSGVFRAIPVVVAIDEAHQFFDVTVGDEFANTRLNAFDSIAKEGRKYGLTVCLATQRPGDLPAGVLSQVGMTVVHRLADGRDRQRVEQAAAELDHSATRLLPGLVPGEAILMGVDFPVPVSVHVSRPLAPPASEGPRYENWGTSE</sequence>
<evidence type="ECO:0000259" key="2">
    <source>
        <dbReference type="Pfam" id="PF05872"/>
    </source>
</evidence>
<evidence type="ECO:0000313" key="4">
    <source>
        <dbReference type="Proteomes" id="UP000025947"/>
    </source>
</evidence>
<dbReference type="EMBL" id="JLXW01000013">
    <property type="protein sequence ID" value="KBZ57119.1"/>
    <property type="molecule type" value="Genomic_DNA"/>
</dbReference>
<dbReference type="InterPro" id="IPR008571">
    <property type="entry name" value="HerA-like"/>
</dbReference>
<keyword evidence="4" id="KW-1185">Reference proteome</keyword>
<dbReference type="SUPFAM" id="SSF52540">
    <property type="entry name" value="P-loop containing nucleoside triphosphate hydrolases"/>
    <property type="match status" value="1"/>
</dbReference>
<dbReference type="InterPro" id="IPR033186">
    <property type="entry name" value="HerA_C"/>
</dbReference>
<dbReference type="PANTHER" id="PTHR42957">
    <property type="entry name" value="HELICASE MJ1565-RELATED"/>
    <property type="match status" value="1"/>
</dbReference>
<organism evidence="3 4">
    <name type="scientific">Mycobacterium [tuberculosis] TKK-01-0051</name>
    <dbReference type="NCBI Taxonomy" id="1324261"/>
    <lineage>
        <taxon>Bacteria</taxon>
        <taxon>Bacillati</taxon>
        <taxon>Actinomycetota</taxon>
        <taxon>Actinomycetes</taxon>
        <taxon>Mycobacteriales</taxon>
        <taxon>Mycobacteriaceae</taxon>
        <taxon>Mycobacterium</taxon>
        <taxon>Mycobacterium avium complex (MAC)</taxon>
    </lineage>
</organism>
<dbReference type="PANTHER" id="PTHR42957:SF1">
    <property type="entry name" value="HELICASE MJ1565-RELATED"/>
    <property type="match status" value="1"/>
</dbReference>
<dbReference type="Gene3D" id="3.40.50.300">
    <property type="entry name" value="P-loop containing nucleotide triphosphate hydrolases"/>
    <property type="match status" value="1"/>
</dbReference>
<gene>
    <name evidence="3" type="ORF">K875_05637</name>
</gene>
<dbReference type="Pfam" id="PF05872">
    <property type="entry name" value="HerA_C"/>
    <property type="match status" value="1"/>
</dbReference>